<keyword evidence="10" id="KW-1185">Reference proteome</keyword>
<evidence type="ECO:0000256" key="5">
    <source>
        <dbReference type="ARBA" id="ARBA00022989"/>
    </source>
</evidence>
<comment type="caution">
    <text evidence="9">The sequence shown here is derived from an EMBL/GenBank/DDBJ whole genome shotgun (WGS) entry which is preliminary data.</text>
</comment>
<gene>
    <name evidence="9" type="ORF">ACETWP_03570</name>
</gene>
<keyword evidence="4 7" id="KW-0812">Transmembrane</keyword>
<dbReference type="InterPro" id="IPR035906">
    <property type="entry name" value="MetI-like_sf"/>
</dbReference>
<evidence type="ECO:0000256" key="1">
    <source>
        <dbReference type="ARBA" id="ARBA00004651"/>
    </source>
</evidence>
<keyword evidence="6 7" id="KW-0472">Membrane</keyword>
<keyword evidence="2 7" id="KW-0813">Transport</keyword>
<feature type="transmembrane region" description="Helical" evidence="7">
    <location>
        <begin position="190"/>
        <end position="211"/>
    </location>
</feature>
<evidence type="ECO:0000256" key="3">
    <source>
        <dbReference type="ARBA" id="ARBA00022475"/>
    </source>
</evidence>
<evidence type="ECO:0000256" key="6">
    <source>
        <dbReference type="ARBA" id="ARBA00023136"/>
    </source>
</evidence>
<dbReference type="PROSITE" id="PS50928">
    <property type="entry name" value="ABC_TM1"/>
    <property type="match status" value="1"/>
</dbReference>
<comment type="similarity">
    <text evidence="7">Belongs to the binding-protein-dependent transport system permease family.</text>
</comment>
<feature type="transmembrane region" description="Helical" evidence="7">
    <location>
        <begin position="7"/>
        <end position="27"/>
    </location>
</feature>
<feature type="transmembrane region" description="Helical" evidence="7">
    <location>
        <begin position="67"/>
        <end position="88"/>
    </location>
</feature>
<evidence type="ECO:0000313" key="9">
    <source>
        <dbReference type="EMBL" id="MFB0833657.1"/>
    </source>
</evidence>
<keyword evidence="5 7" id="KW-1133">Transmembrane helix</keyword>
<protein>
    <submittedName>
        <fullName evidence="9">ABC transporter permease</fullName>
    </submittedName>
</protein>
<dbReference type="Pfam" id="PF00528">
    <property type="entry name" value="BPD_transp_1"/>
    <property type="match status" value="1"/>
</dbReference>
<dbReference type="PANTHER" id="PTHR30151">
    <property type="entry name" value="ALKANE SULFONATE ABC TRANSPORTER-RELATED, MEMBRANE SUBUNIT"/>
    <property type="match status" value="1"/>
</dbReference>
<evidence type="ECO:0000256" key="4">
    <source>
        <dbReference type="ARBA" id="ARBA00022692"/>
    </source>
</evidence>
<dbReference type="EMBL" id="JBHDLJ010000002">
    <property type="protein sequence ID" value="MFB0833657.1"/>
    <property type="molecule type" value="Genomic_DNA"/>
</dbReference>
<dbReference type="PANTHER" id="PTHR30151:SF0">
    <property type="entry name" value="ABC TRANSPORTER PERMEASE PROTEIN MJ0413-RELATED"/>
    <property type="match status" value="1"/>
</dbReference>
<feature type="transmembrane region" description="Helical" evidence="7">
    <location>
        <begin position="109"/>
        <end position="135"/>
    </location>
</feature>
<feature type="transmembrane region" description="Helical" evidence="7">
    <location>
        <begin position="223"/>
        <end position="243"/>
    </location>
</feature>
<dbReference type="InterPro" id="IPR000515">
    <property type="entry name" value="MetI-like"/>
</dbReference>
<comment type="subcellular location">
    <subcellularLocation>
        <location evidence="1 7">Cell membrane</location>
        <topology evidence="1 7">Multi-pass membrane protein</topology>
    </subcellularLocation>
</comment>
<evidence type="ECO:0000259" key="8">
    <source>
        <dbReference type="PROSITE" id="PS50928"/>
    </source>
</evidence>
<dbReference type="CDD" id="cd06261">
    <property type="entry name" value="TM_PBP2"/>
    <property type="match status" value="1"/>
</dbReference>
<accession>A0ABV4UJY9</accession>
<dbReference type="Gene3D" id="1.10.3720.10">
    <property type="entry name" value="MetI-like"/>
    <property type="match status" value="1"/>
</dbReference>
<keyword evidence="3" id="KW-1003">Cell membrane</keyword>
<dbReference type="Proteomes" id="UP001575652">
    <property type="component" value="Unassembled WGS sequence"/>
</dbReference>
<proteinExistence type="inferred from homology"/>
<evidence type="ECO:0000256" key="2">
    <source>
        <dbReference type="ARBA" id="ARBA00022448"/>
    </source>
</evidence>
<feature type="transmembrane region" description="Helical" evidence="7">
    <location>
        <begin position="163"/>
        <end position="183"/>
    </location>
</feature>
<reference evidence="9 10" key="1">
    <citation type="submission" date="2024-09" db="EMBL/GenBank/DDBJ databases">
        <authorList>
            <person name="Salinas-Garcia M.A."/>
            <person name="Prieme A."/>
        </authorList>
    </citation>
    <scope>NUCLEOTIDE SEQUENCE [LARGE SCALE GENOMIC DNA]</scope>
    <source>
        <strain evidence="9 10">DSM 21081</strain>
    </source>
</reference>
<evidence type="ECO:0000256" key="7">
    <source>
        <dbReference type="RuleBase" id="RU363032"/>
    </source>
</evidence>
<sequence>MNRTLPVLGTAALRLWLPVLLVALWWFSSAGSQNIYFPPLATIVETLTNDWLGSRVTTDLLPSLGKFALGFLLSAIGGIAIGTWLGLSPAAREAAEPIVQFLRSLPPPVLLPIGLLFFGITGTMNVAIIVLGAIWPTVLNTADGVRSLDGQVVDMARSYRLTFAQRLFSVVLPNAAPQIFAGLRTTLQLSIILIVVSEMVAAVSGVGYYVLNSQQTFAVAETWAGTLVLGLIGYLSTLVFLAVEKRVLNWQHGMRRAAQGA</sequence>
<dbReference type="SUPFAM" id="SSF161098">
    <property type="entry name" value="MetI-like"/>
    <property type="match status" value="1"/>
</dbReference>
<name>A0ABV4UJY9_9MICC</name>
<organism evidence="9 10">
    <name type="scientific">Arthrobacter halodurans</name>
    <dbReference type="NCBI Taxonomy" id="516699"/>
    <lineage>
        <taxon>Bacteria</taxon>
        <taxon>Bacillati</taxon>
        <taxon>Actinomycetota</taxon>
        <taxon>Actinomycetes</taxon>
        <taxon>Micrococcales</taxon>
        <taxon>Micrococcaceae</taxon>
        <taxon>Arthrobacter</taxon>
    </lineage>
</organism>
<dbReference type="RefSeq" id="WP_373970822.1">
    <property type="nucleotide sequence ID" value="NZ_JBHDLJ010000002.1"/>
</dbReference>
<feature type="domain" description="ABC transmembrane type-1" evidence="8">
    <location>
        <begin position="60"/>
        <end position="244"/>
    </location>
</feature>
<evidence type="ECO:0000313" key="10">
    <source>
        <dbReference type="Proteomes" id="UP001575652"/>
    </source>
</evidence>